<name>A0A8S5M6Y6_9CAUD</name>
<dbReference type="EMBL" id="BK014837">
    <property type="protein sequence ID" value="DAD77990.1"/>
    <property type="molecule type" value="Genomic_DNA"/>
</dbReference>
<reference evidence="1" key="1">
    <citation type="journal article" date="2021" name="Proc. Natl. Acad. Sci. U.S.A.">
        <title>A Catalog of Tens of Thousands of Viruses from Human Metagenomes Reveals Hidden Associations with Chronic Diseases.</title>
        <authorList>
            <person name="Tisza M.J."/>
            <person name="Buck C.B."/>
        </authorList>
    </citation>
    <scope>NUCLEOTIDE SEQUENCE</scope>
    <source>
        <strain evidence="1">CtETQ12</strain>
    </source>
</reference>
<accession>A0A8S5M6Y6</accession>
<proteinExistence type="predicted"/>
<evidence type="ECO:0000313" key="1">
    <source>
        <dbReference type="EMBL" id="DAD77990.1"/>
    </source>
</evidence>
<organism evidence="1">
    <name type="scientific">Siphoviridae sp. ctETQ12</name>
    <dbReference type="NCBI Taxonomy" id="2826206"/>
    <lineage>
        <taxon>Viruses</taxon>
        <taxon>Duplodnaviria</taxon>
        <taxon>Heunggongvirae</taxon>
        <taxon>Uroviricota</taxon>
        <taxon>Caudoviricetes</taxon>
    </lineage>
</organism>
<protein>
    <submittedName>
        <fullName evidence="1">Uncharacterized protein</fullName>
    </submittedName>
</protein>
<sequence>MGTATRVCVDNYEAYPGIFRVSFDSGDVRAAVVLTRPQLEQLRSCVTDSLAHDDAVRRRRGGEDAAAICDGLRRR</sequence>